<dbReference type="GO" id="GO:0002055">
    <property type="term" value="F:adenine binding"/>
    <property type="evidence" value="ECO:0007669"/>
    <property type="project" value="TreeGrafter"/>
</dbReference>
<organism evidence="13">
    <name type="scientific">marine sediment metagenome</name>
    <dbReference type="NCBI Taxonomy" id="412755"/>
    <lineage>
        <taxon>unclassified sequences</taxon>
        <taxon>metagenomes</taxon>
        <taxon>ecological metagenomes</taxon>
    </lineage>
</organism>
<dbReference type="GO" id="GO:0044209">
    <property type="term" value="P:AMP salvage"/>
    <property type="evidence" value="ECO:0007669"/>
    <property type="project" value="UniProtKB-UniPathway"/>
</dbReference>
<evidence type="ECO:0000256" key="6">
    <source>
        <dbReference type="ARBA" id="ARBA00011738"/>
    </source>
</evidence>
<keyword evidence="8" id="KW-0963">Cytoplasm</keyword>
<dbReference type="InterPro" id="IPR029057">
    <property type="entry name" value="PRTase-like"/>
</dbReference>
<evidence type="ECO:0000256" key="9">
    <source>
        <dbReference type="ARBA" id="ARBA00022676"/>
    </source>
</evidence>
<name>A0A0F8WK63_9ZZZZ</name>
<dbReference type="AlphaFoldDB" id="A0A0F8WK63"/>
<comment type="pathway">
    <text evidence="4">Purine metabolism; AMP biosynthesis via salvage pathway; AMP from adenine: step 1/1.</text>
</comment>
<dbReference type="NCBIfam" id="NF002636">
    <property type="entry name" value="PRK02304.1-5"/>
    <property type="match status" value="1"/>
</dbReference>
<evidence type="ECO:0000256" key="3">
    <source>
        <dbReference type="ARBA" id="ARBA00004496"/>
    </source>
</evidence>
<comment type="caution">
    <text evidence="13">The sequence shown here is derived from an EMBL/GenBank/DDBJ whole genome shotgun (WGS) entry which is preliminary data.</text>
</comment>
<dbReference type="InterPro" id="IPR050054">
    <property type="entry name" value="UPRTase/APRTase"/>
</dbReference>
<evidence type="ECO:0000313" key="13">
    <source>
        <dbReference type="EMBL" id="KKK57048.1"/>
    </source>
</evidence>
<dbReference type="FunFam" id="3.40.50.2020:FF:000004">
    <property type="entry name" value="Adenine phosphoribosyltransferase"/>
    <property type="match status" value="1"/>
</dbReference>
<dbReference type="Gene3D" id="3.40.50.2020">
    <property type="match status" value="1"/>
</dbReference>
<dbReference type="EC" id="2.4.2.7" evidence="7"/>
<proteinExistence type="inferred from homology"/>
<gene>
    <name evidence="13" type="ORF">LCGC14_3058420</name>
</gene>
<dbReference type="GO" id="GO:0003999">
    <property type="term" value="F:adenine phosphoribosyltransferase activity"/>
    <property type="evidence" value="ECO:0007669"/>
    <property type="project" value="UniProtKB-EC"/>
</dbReference>
<dbReference type="SUPFAM" id="SSF53271">
    <property type="entry name" value="PRTase-like"/>
    <property type="match status" value="1"/>
</dbReference>
<keyword evidence="9" id="KW-0328">Glycosyltransferase</keyword>
<dbReference type="CDD" id="cd06223">
    <property type="entry name" value="PRTases_typeI"/>
    <property type="match status" value="1"/>
</dbReference>
<evidence type="ECO:0000256" key="2">
    <source>
        <dbReference type="ARBA" id="ARBA00003968"/>
    </source>
</evidence>
<evidence type="ECO:0000256" key="10">
    <source>
        <dbReference type="ARBA" id="ARBA00022679"/>
    </source>
</evidence>
<dbReference type="HAMAP" id="MF_00004">
    <property type="entry name" value="Aden_phosphoribosyltr"/>
    <property type="match status" value="1"/>
</dbReference>
<dbReference type="GO" id="GO:0006166">
    <property type="term" value="P:purine ribonucleoside salvage"/>
    <property type="evidence" value="ECO:0007669"/>
    <property type="project" value="UniProtKB-KW"/>
</dbReference>
<evidence type="ECO:0000256" key="11">
    <source>
        <dbReference type="ARBA" id="ARBA00022726"/>
    </source>
</evidence>
<dbReference type="NCBIfam" id="TIGR01090">
    <property type="entry name" value="apt"/>
    <property type="match status" value="1"/>
</dbReference>
<dbReference type="Pfam" id="PF00156">
    <property type="entry name" value="Pribosyltran"/>
    <property type="match status" value="1"/>
</dbReference>
<evidence type="ECO:0000256" key="4">
    <source>
        <dbReference type="ARBA" id="ARBA00004659"/>
    </source>
</evidence>
<comment type="function">
    <text evidence="2">Catalyzes a salvage reaction resulting in the formation of AMP, that is energically less costly than de novo synthesis.</text>
</comment>
<keyword evidence="11" id="KW-0660">Purine salvage</keyword>
<evidence type="ECO:0000259" key="12">
    <source>
        <dbReference type="Pfam" id="PF00156"/>
    </source>
</evidence>
<evidence type="ECO:0000256" key="8">
    <source>
        <dbReference type="ARBA" id="ARBA00022490"/>
    </source>
</evidence>
<accession>A0A0F8WK63</accession>
<dbReference type="GO" id="GO:0005737">
    <property type="term" value="C:cytoplasm"/>
    <property type="evidence" value="ECO:0007669"/>
    <property type="project" value="UniProtKB-SubCell"/>
</dbReference>
<comment type="subcellular location">
    <subcellularLocation>
        <location evidence="3">Cytoplasm</location>
    </subcellularLocation>
</comment>
<sequence length="195" mass="21240">SKLILSPASASCPQFAELYSTRLDMDLKRFIRDVPDFPEPGVLFRDITPLLQNAQAFRYTIDKLTERFEDSGLAAVVGIESRGFLFAAPLASNLGLPLVPVRKPGKLPAAHMRVEYALEYGTGELDIHSDALHRDAAVVIVDDLIATGGTAVAAAKLVELLGARVNALAFVVELVDLGGRKRLQDYEVFSLIRYG</sequence>
<dbReference type="InterPro" id="IPR005764">
    <property type="entry name" value="Ade_phspho_trans"/>
</dbReference>
<evidence type="ECO:0000256" key="7">
    <source>
        <dbReference type="ARBA" id="ARBA00011893"/>
    </source>
</evidence>
<dbReference type="EMBL" id="LAZR01064683">
    <property type="protein sequence ID" value="KKK57048.1"/>
    <property type="molecule type" value="Genomic_DNA"/>
</dbReference>
<dbReference type="PANTHER" id="PTHR32315">
    <property type="entry name" value="ADENINE PHOSPHORIBOSYLTRANSFERASE"/>
    <property type="match status" value="1"/>
</dbReference>
<comment type="subunit">
    <text evidence="6">Homodimer.</text>
</comment>
<dbReference type="PANTHER" id="PTHR32315:SF3">
    <property type="entry name" value="ADENINE PHOSPHORIBOSYLTRANSFERASE"/>
    <property type="match status" value="1"/>
</dbReference>
<dbReference type="InterPro" id="IPR000836">
    <property type="entry name" value="PRTase_dom"/>
</dbReference>
<feature type="non-terminal residue" evidence="13">
    <location>
        <position position="1"/>
    </location>
</feature>
<evidence type="ECO:0000256" key="5">
    <source>
        <dbReference type="ARBA" id="ARBA00008391"/>
    </source>
</evidence>
<comment type="catalytic activity">
    <reaction evidence="1">
        <text>AMP + diphosphate = 5-phospho-alpha-D-ribose 1-diphosphate + adenine</text>
        <dbReference type="Rhea" id="RHEA:16609"/>
        <dbReference type="ChEBI" id="CHEBI:16708"/>
        <dbReference type="ChEBI" id="CHEBI:33019"/>
        <dbReference type="ChEBI" id="CHEBI:58017"/>
        <dbReference type="ChEBI" id="CHEBI:456215"/>
        <dbReference type="EC" id="2.4.2.7"/>
    </reaction>
</comment>
<dbReference type="GO" id="GO:0006168">
    <property type="term" value="P:adenine salvage"/>
    <property type="evidence" value="ECO:0007669"/>
    <property type="project" value="InterPro"/>
</dbReference>
<comment type="similarity">
    <text evidence="5">Belongs to the purine/pyrimidine phosphoribosyltransferase family.</text>
</comment>
<feature type="domain" description="Phosphoribosyltransferase" evidence="12">
    <location>
        <begin position="73"/>
        <end position="190"/>
    </location>
</feature>
<protein>
    <recommendedName>
        <fullName evidence="7">adenine phosphoribosyltransferase</fullName>
        <ecNumber evidence="7">2.4.2.7</ecNumber>
    </recommendedName>
</protein>
<reference evidence="13" key="1">
    <citation type="journal article" date="2015" name="Nature">
        <title>Complex archaea that bridge the gap between prokaryotes and eukaryotes.</title>
        <authorList>
            <person name="Spang A."/>
            <person name="Saw J.H."/>
            <person name="Jorgensen S.L."/>
            <person name="Zaremba-Niedzwiedzka K."/>
            <person name="Martijn J."/>
            <person name="Lind A.E."/>
            <person name="van Eijk R."/>
            <person name="Schleper C."/>
            <person name="Guy L."/>
            <person name="Ettema T.J."/>
        </authorList>
    </citation>
    <scope>NUCLEOTIDE SEQUENCE</scope>
</reference>
<dbReference type="GO" id="GO:0016208">
    <property type="term" value="F:AMP binding"/>
    <property type="evidence" value="ECO:0007669"/>
    <property type="project" value="TreeGrafter"/>
</dbReference>
<dbReference type="NCBIfam" id="NF002634">
    <property type="entry name" value="PRK02304.1-3"/>
    <property type="match status" value="1"/>
</dbReference>
<evidence type="ECO:0000256" key="1">
    <source>
        <dbReference type="ARBA" id="ARBA00000868"/>
    </source>
</evidence>
<dbReference type="UniPathway" id="UPA00588">
    <property type="reaction ID" value="UER00646"/>
</dbReference>
<keyword evidence="10" id="KW-0808">Transferase</keyword>